<dbReference type="EMBL" id="AZMM01004549">
    <property type="protein sequence ID" value="ETJ41524.1"/>
    <property type="molecule type" value="Genomic_DNA"/>
</dbReference>
<sequence>AGAIAGGAAAVAGLTMGIIALSK</sequence>
<protein>
    <submittedName>
        <fullName evidence="1">Uncharacterized protein</fullName>
    </submittedName>
</protein>
<organism evidence="1">
    <name type="scientific">human gut metagenome</name>
    <dbReference type="NCBI Taxonomy" id="408170"/>
    <lineage>
        <taxon>unclassified sequences</taxon>
        <taxon>metagenomes</taxon>
        <taxon>organismal metagenomes</taxon>
    </lineage>
</organism>
<proteinExistence type="predicted"/>
<dbReference type="AlphaFoldDB" id="W1YK01"/>
<name>W1YK01_9ZZZZ</name>
<accession>W1YK01</accession>
<comment type="caution">
    <text evidence="1">The sequence shown here is derived from an EMBL/GenBank/DDBJ whole genome shotgun (WGS) entry which is preliminary data.</text>
</comment>
<gene>
    <name evidence="1" type="ORF">Q604_UNBC04549G0002</name>
</gene>
<feature type="non-terminal residue" evidence="1">
    <location>
        <position position="1"/>
    </location>
</feature>
<reference evidence="1" key="1">
    <citation type="submission" date="2013-12" db="EMBL/GenBank/DDBJ databases">
        <title>A Varibaculum cambriense genome reconstructed from a premature infant gut community with otherwise low bacterial novelty that shifts toward anaerobic metabolism during the third week of life.</title>
        <authorList>
            <person name="Brown C.T."/>
            <person name="Sharon I."/>
            <person name="Thomas B.C."/>
            <person name="Castelle C.J."/>
            <person name="Morowitz M.J."/>
            <person name="Banfield J.F."/>
        </authorList>
    </citation>
    <scope>NUCLEOTIDE SEQUENCE</scope>
</reference>
<evidence type="ECO:0000313" key="1">
    <source>
        <dbReference type="EMBL" id="ETJ41524.1"/>
    </source>
</evidence>